<evidence type="ECO:0000313" key="4">
    <source>
        <dbReference type="Proteomes" id="UP000295131"/>
    </source>
</evidence>
<dbReference type="EMBL" id="SMSI01000001">
    <property type="protein sequence ID" value="TDH37721.1"/>
    <property type="molecule type" value="Genomic_DNA"/>
</dbReference>
<evidence type="ECO:0000256" key="1">
    <source>
        <dbReference type="SAM" id="MobiDB-lite"/>
    </source>
</evidence>
<dbReference type="PANTHER" id="PTHR15032">
    <property type="entry name" value="N-ACYL-PHOSPHATIDYLETHANOLAMINE-HYDROLYZING PHOSPHOLIPASE D"/>
    <property type="match status" value="1"/>
</dbReference>
<evidence type="ECO:0000259" key="2">
    <source>
        <dbReference type="SMART" id="SM00849"/>
    </source>
</evidence>
<dbReference type="Pfam" id="PF12706">
    <property type="entry name" value="Lactamase_B_2"/>
    <property type="match status" value="1"/>
</dbReference>
<dbReference type="GO" id="GO:0005737">
    <property type="term" value="C:cytoplasm"/>
    <property type="evidence" value="ECO:0007669"/>
    <property type="project" value="TreeGrafter"/>
</dbReference>
<feature type="compositionally biased region" description="Basic and acidic residues" evidence="1">
    <location>
        <begin position="333"/>
        <end position="350"/>
    </location>
</feature>
<dbReference type="AlphaFoldDB" id="A0A4R5PMG2"/>
<protein>
    <recommendedName>
        <fullName evidence="2">Metallo-beta-lactamase domain-containing protein</fullName>
    </recommendedName>
</protein>
<dbReference type="InterPro" id="IPR001279">
    <property type="entry name" value="Metallo-B-lactamas"/>
</dbReference>
<dbReference type="SUPFAM" id="SSF56281">
    <property type="entry name" value="Metallo-hydrolase/oxidoreductase"/>
    <property type="match status" value="1"/>
</dbReference>
<dbReference type="OrthoDB" id="9805728at2"/>
<reference evidence="3 4" key="1">
    <citation type="journal article" date="2013" name="Int. J. Syst. Evol. Microbiol.">
        <title>Hoeflea suaedae sp. nov., an endophytic bacterium isolated from the root of the halophyte Suaeda maritima.</title>
        <authorList>
            <person name="Chung E.J."/>
            <person name="Park J.A."/>
            <person name="Pramanik P."/>
            <person name="Bibi F."/>
            <person name="Jeon C.O."/>
            <person name="Chung Y.R."/>
        </authorList>
    </citation>
    <scope>NUCLEOTIDE SEQUENCE [LARGE SCALE GENOMIC DNA]</scope>
    <source>
        <strain evidence="3 4">YC6898</strain>
    </source>
</reference>
<feature type="region of interest" description="Disordered" evidence="1">
    <location>
        <begin position="1"/>
        <end position="33"/>
    </location>
</feature>
<feature type="domain" description="Metallo-beta-lactamase" evidence="2">
    <location>
        <begin position="83"/>
        <end position="288"/>
    </location>
</feature>
<sequence>MIPLQPEPPVPKKNPYYSGPESDHFDGTRFFNPEGMTPHGLKDVFKWKMQPMAKWPKHTENKAAPAAPPARVEGDGIRVTAIGHAALLIQTAGVNILTDPVWSERASPVPFIGPKRRREPGMPLDDLPDIDLILLSHNHYDHLDLATLKRLHQRNAPRVVTPLGNDRIIHAKVPDMDVETGDWDDVTQFGPLTIHFERCHHWSARGVGDRSMALWSGFTVETGQRRIFHIGDTGYDHGRPYELARKKHGDFDLAILPIGAYDPRWFMKDQHQNPEEAVKGFETLGATHGIGHHWGTFQLTNESMHDPRKQLAEALESRGILAHRFRALEPAEHWDIRETGPDPRRGDSADIHAPAV</sequence>
<feature type="region of interest" description="Disordered" evidence="1">
    <location>
        <begin position="333"/>
        <end position="356"/>
    </location>
</feature>
<name>A0A4R5PMG2_9HYPH</name>
<dbReference type="Gene3D" id="3.60.15.10">
    <property type="entry name" value="Ribonuclease Z/Hydroxyacylglutathione hydrolase-like"/>
    <property type="match status" value="1"/>
</dbReference>
<accession>A0A4R5PMG2</accession>
<organism evidence="3 4">
    <name type="scientific">Pseudohoeflea suaedae</name>
    <dbReference type="NCBI Taxonomy" id="877384"/>
    <lineage>
        <taxon>Bacteria</taxon>
        <taxon>Pseudomonadati</taxon>
        <taxon>Pseudomonadota</taxon>
        <taxon>Alphaproteobacteria</taxon>
        <taxon>Hyphomicrobiales</taxon>
        <taxon>Rhizobiaceae</taxon>
        <taxon>Pseudohoeflea</taxon>
    </lineage>
</organism>
<keyword evidence="4" id="KW-1185">Reference proteome</keyword>
<gene>
    <name evidence="3" type="ORF">E2A64_00825</name>
</gene>
<feature type="compositionally biased region" description="Pro residues" evidence="1">
    <location>
        <begin position="1"/>
        <end position="12"/>
    </location>
</feature>
<dbReference type="Proteomes" id="UP000295131">
    <property type="component" value="Unassembled WGS sequence"/>
</dbReference>
<proteinExistence type="predicted"/>
<evidence type="ECO:0000313" key="3">
    <source>
        <dbReference type="EMBL" id="TDH37721.1"/>
    </source>
</evidence>
<dbReference type="InterPro" id="IPR036866">
    <property type="entry name" value="RibonucZ/Hydroxyglut_hydro"/>
</dbReference>
<dbReference type="SMART" id="SM00849">
    <property type="entry name" value="Lactamase_B"/>
    <property type="match status" value="1"/>
</dbReference>
<dbReference type="PANTHER" id="PTHR15032:SF4">
    <property type="entry name" value="N-ACYL-PHOSPHATIDYLETHANOLAMINE-HYDROLYZING PHOSPHOLIPASE D"/>
    <property type="match status" value="1"/>
</dbReference>
<comment type="caution">
    <text evidence="3">The sequence shown here is derived from an EMBL/GenBank/DDBJ whole genome shotgun (WGS) entry which is preliminary data.</text>
</comment>